<dbReference type="RefSeq" id="WP_160877517.1">
    <property type="nucleotide sequence ID" value="NZ_WUEK01000005.1"/>
</dbReference>
<dbReference type="Pfam" id="PF02872">
    <property type="entry name" value="5_nucleotid_C"/>
    <property type="match status" value="1"/>
</dbReference>
<dbReference type="Pfam" id="PF00932">
    <property type="entry name" value="LTD"/>
    <property type="match status" value="1"/>
</dbReference>
<evidence type="ECO:0000256" key="2">
    <source>
        <dbReference type="SAM" id="MobiDB-lite"/>
    </source>
</evidence>
<dbReference type="InterPro" id="IPR036691">
    <property type="entry name" value="Endo/exonu/phosph_ase_sf"/>
</dbReference>
<dbReference type="SUPFAM" id="SSF56300">
    <property type="entry name" value="Metallo-dependent phosphatases"/>
    <property type="match status" value="1"/>
</dbReference>
<keyword evidence="6" id="KW-1185">Reference proteome</keyword>
<keyword evidence="5" id="KW-0540">Nuclease</keyword>
<dbReference type="InterPro" id="IPR047971">
    <property type="entry name" value="ExeM-like"/>
</dbReference>
<dbReference type="GO" id="GO:0009166">
    <property type="term" value="P:nucleotide catabolic process"/>
    <property type="evidence" value="ECO:0007669"/>
    <property type="project" value="InterPro"/>
</dbReference>
<dbReference type="InterPro" id="IPR004843">
    <property type="entry name" value="Calcineurin-like_PHP"/>
</dbReference>
<dbReference type="Gene3D" id="3.90.780.10">
    <property type="entry name" value="5'-Nucleotidase, C-terminal domain"/>
    <property type="match status" value="1"/>
</dbReference>
<dbReference type="GO" id="GO:0004519">
    <property type="term" value="F:endonuclease activity"/>
    <property type="evidence" value="ECO:0007669"/>
    <property type="project" value="UniProtKB-KW"/>
</dbReference>
<feature type="region of interest" description="Disordered" evidence="2">
    <location>
        <begin position="1449"/>
        <end position="1494"/>
    </location>
</feature>
<dbReference type="GO" id="GO:0008768">
    <property type="term" value="F:UDP-sugar diphosphatase activity"/>
    <property type="evidence" value="ECO:0007669"/>
    <property type="project" value="TreeGrafter"/>
</dbReference>
<protein>
    <submittedName>
        <fullName evidence="5">ExeM/NucH family extracellular endonuclease</fullName>
    </submittedName>
</protein>
<dbReference type="NCBIfam" id="NF033681">
    <property type="entry name" value="ExeM_NucH_DNase"/>
    <property type="match status" value="1"/>
</dbReference>
<dbReference type="InterPro" id="IPR036907">
    <property type="entry name" value="5'-Nucleotdase_C_sf"/>
</dbReference>
<feature type="domain" description="LTD" evidence="4">
    <location>
        <begin position="26"/>
        <end position="178"/>
    </location>
</feature>
<dbReference type="InterPro" id="IPR006179">
    <property type="entry name" value="5_nucleotidase/apyrase"/>
</dbReference>
<keyword evidence="1 3" id="KW-0732">Signal</keyword>
<dbReference type="PANTHER" id="PTHR11575">
    <property type="entry name" value="5'-NUCLEOTIDASE-RELATED"/>
    <property type="match status" value="1"/>
</dbReference>
<dbReference type="SUPFAM" id="SSF55816">
    <property type="entry name" value="5'-nucleotidase (syn. UDP-sugar hydrolase), C-terminal domain"/>
    <property type="match status" value="1"/>
</dbReference>
<dbReference type="PRINTS" id="PR01607">
    <property type="entry name" value="APYRASEFAMLY"/>
</dbReference>
<feature type="compositionally biased region" description="Low complexity" evidence="2">
    <location>
        <begin position="184"/>
        <end position="202"/>
    </location>
</feature>
<dbReference type="InterPro" id="IPR001322">
    <property type="entry name" value="Lamin_tail_dom"/>
</dbReference>
<evidence type="ECO:0000313" key="6">
    <source>
        <dbReference type="Proteomes" id="UP000473325"/>
    </source>
</evidence>
<dbReference type="Pfam" id="PF00149">
    <property type="entry name" value="Metallophos"/>
    <property type="match status" value="1"/>
</dbReference>
<dbReference type="PANTHER" id="PTHR11575:SF24">
    <property type="entry name" value="5'-NUCLEOTIDASE"/>
    <property type="match status" value="1"/>
</dbReference>
<evidence type="ECO:0000256" key="3">
    <source>
        <dbReference type="SAM" id="SignalP"/>
    </source>
</evidence>
<proteinExistence type="predicted"/>
<dbReference type="Proteomes" id="UP000473325">
    <property type="component" value="Unassembled WGS sequence"/>
</dbReference>
<keyword evidence="5" id="KW-0378">Hydrolase</keyword>
<accession>A0A6L7F077</accession>
<dbReference type="Gene3D" id="3.60.10.10">
    <property type="entry name" value="Endonuclease/exonuclease/phosphatase"/>
    <property type="match status" value="1"/>
</dbReference>
<dbReference type="CDD" id="cd10283">
    <property type="entry name" value="MnuA_DNase1-like"/>
    <property type="match status" value="1"/>
</dbReference>
<feature type="compositionally biased region" description="Low complexity" evidence="2">
    <location>
        <begin position="1449"/>
        <end position="1481"/>
    </location>
</feature>
<dbReference type="GO" id="GO:0030288">
    <property type="term" value="C:outer membrane-bounded periplasmic space"/>
    <property type="evidence" value="ECO:0007669"/>
    <property type="project" value="TreeGrafter"/>
</dbReference>
<reference evidence="5 6" key="1">
    <citation type="submission" date="2019-12" db="EMBL/GenBank/DDBJ databases">
        <authorList>
            <person name="Kun Z."/>
        </authorList>
    </citation>
    <scope>NUCLEOTIDE SEQUENCE [LARGE SCALE GENOMIC DNA]</scope>
    <source>
        <strain evidence="5 6">YIM 123512</strain>
    </source>
</reference>
<sequence>MPSSRKRFGLGIVALAVASSGISVFAAAPALANPTGTGLVVNEVYGAGGNNGAVYNADFVELYNPTTATISLSGLNLQYRANNNNVGGTLALTGTVGAGKTFLVQMGTAGTNGAALPTPDQVSSTNIQMAAAGGQTILGTATTYGTGDLAGAAGVVDMVGTSGAQSYEKAAATVAATTTQSLNRAANGADSDSNAADISLAAPSPTPGGGGGTTTPTDPPPTGGTVTPIAEIQGKDVATSPKAGQTVTAQGVVTAAYPTGGFNGYYLQTGGTGGANDATPGASDAVFVYAPSLGAANFPAVGASVQVTGAVSEFNGSTQITSNAVTPVTPALSAVTPLATAYPTTEADREAHEGELLAPTNTFTVTNTYSTNQYAEIGLATGTKPLITPTEVADAQDTAAVAAVVKDNYERGVVLDDGASINFLGSDANKAIPLPWLSKANPVRVGARATLTSPVILESRNSTWKFQPRQQVTGDGAGTATFANTRTQEAKPAEVGGDITLSSFNVLNYFTQTAELAGCTSTYKDRAGNPITANSCGDTGPRGAANAENLARQQAKIVAAINTLDASVVSLEEIENSVKFGKDRDQALQTLVTALNTAAGSSRWALVPSPAAADLPATSAQDVIRTAFIYQPAEVALVGSSKVLTNSSAFSNARQPLAQGFKAVGSPDSDAFAVVVNHFKSKGSGTDDGTGQGNANPDRIAQAGALSDFAKQFSASLGGSGAVFLTGDFNSYSQEDPMQVLYADGYSNLAPEGEYTYSFSGQSGSLDHVLGNAKAKAWVTGSDVWNINSGESIAFEYSRYNYNATDFYEANAFRSSDHDPVKVGIDVPAVVPAAPVDVNLLNINDFHGRIDSNTTKFATTIEQLRAAAGEGSTLFLSAGDNIGASLFASSVQQDKPAIDVLNALGLKSSAVGNHEFDQGFADLTGRVDAAADFSYLGANVYEKGTTKPALKEYDTFTVNGVSVAVVGVVTQETPSLVSPSGISGLDFGDPVAAVNRVAAQLSDGNPANGEAQVIVAEYHEGAGANLPDTATCAQEIAADTTFGKIARTTSAAVDVIFTGHTHKEYACNGPVPGSTKTRPILQTGSYGERIGQVQLKVDAATGDVASYTQRNVARATTENLTYPRVAKVKEITDAALKNAETVGNVQVGSVTADITTAYTANGATRDDRASESTLGDLVANAFRDGVPASVGKPDLGIVNPGGLRAELLYKGTTTTGVDKDGVVTYSEANAVLPFANNMWLVRLTGSQLKQVLEQQWQTNADGTVPSRPYLQLGLSDNVVVTTDPTAAAGSRVTSVRISGQPLDPAKTYTVSTVSFLKDGGDNFRAFAQGTGTDTALVDRDLWISYLQARPGLAPDFARQQVRASGLPTGLAAGQSTTFGLSQLDLTSLGSPANTSVTASLVSGGTRTTLSTSAVASGAATVAFTVPGTARADDVVEVVAAPSRTTVTIPVTSGPVTTTPPTVQPGTQPGQPTQTQPTQPVTPTQPPAVDSVDKDTRKGTATLAVTVNGPGRVVLSGGKVKRVEVVTTAAGEVELKVKLTAKQRAKLLKTGKRTVTVKITFTGADGTTTTTKQKVVLKKKRR</sequence>
<evidence type="ECO:0000259" key="4">
    <source>
        <dbReference type="PROSITE" id="PS51841"/>
    </source>
</evidence>
<organism evidence="5 6">
    <name type="scientific">Nocardioides flavescens</name>
    <dbReference type="NCBI Taxonomy" id="2691959"/>
    <lineage>
        <taxon>Bacteria</taxon>
        <taxon>Bacillati</taxon>
        <taxon>Actinomycetota</taxon>
        <taxon>Actinomycetes</taxon>
        <taxon>Propionibacteriales</taxon>
        <taxon>Nocardioidaceae</taxon>
        <taxon>Nocardioides</taxon>
    </lineage>
</organism>
<evidence type="ECO:0000256" key="1">
    <source>
        <dbReference type="ARBA" id="ARBA00022729"/>
    </source>
</evidence>
<gene>
    <name evidence="5" type="ORF">GRQ65_09280</name>
</gene>
<dbReference type="SUPFAM" id="SSF56219">
    <property type="entry name" value="DNase I-like"/>
    <property type="match status" value="1"/>
</dbReference>
<name>A0A6L7F077_9ACTN</name>
<dbReference type="PROSITE" id="PS51841">
    <property type="entry name" value="LTD"/>
    <property type="match status" value="1"/>
</dbReference>
<comment type="caution">
    <text evidence="5">The sequence shown here is derived from an EMBL/GenBank/DDBJ whole genome shotgun (WGS) entry which is preliminary data.</text>
</comment>
<dbReference type="InterPro" id="IPR005135">
    <property type="entry name" value="Endo/exonuclease/phosphatase"/>
</dbReference>
<dbReference type="GO" id="GO:0008253">
    <property type="term" value="F:5'-nucleotidase activity"/>
    <property type="evidence" value="ECO:0007669"/>
    <property type="project" value="TreeGrafter"/>
</dbReference>
<keyword evidence="5" id="KW-0255">Endonuclease</keyword>
<dbReference type="CDD" id="cd04486">
    <property type="entry name" value="YhcR_OBF_like"/>
    <property type="match status" value="1"/>
</dbReference>
<dbReference type="InterPro" id="IPR029052">
    <property type="entry name" value="Metallo-depent_PP-like"/>
</dbReference>
<evidence type="ECO:0000313" key="5">
    <source>
        <dbReference type="EMBL" id="MXG89741.1"/>
    </source>
</evidence>
<feature type="region of interest" description="Disordered" evidence="2">
    <location>
        <begin position="184"/>
        <end position="228"/>
    </location>
</feature>
<dbReference type="Pfam" id="PF03372">
    <property type="entry name" value="Exo_endo_phos"/>
    <property type="match status" value="1"/>
</dbReference>
<dbReference type="Gene3D" id="3.60.21.10">
    <property type="match status" value="1"/>
</dbReference>
<feature type="chain" id="PRO_5039723260" evidence="3">
    <location>
        <begin position="27"/>
        <end position="1581"/>
    </location>
</feature>
<dbReference type="InterPro" id="IPR008334">
    <property type="entry name" value="5'-Nucleotdase_C"/>
</dbReference>
<feature type="signal peptide" evidence="3">
    <location>
        <begin position="1"/>
        <end position="26"/>
    </location>
</feature>
<dbReference type="EMBL" id="WUEK01000005">
    <property type="protein sequence ID" value="MXG89741.1"/>
    <property type="molecule type" value="Genomic_DNA"/>
</dbReference>